<accession>A0A1I5MR12</accession>
<evidence type="ECO:0000256" key="2">
    <source>
        <dbReference type="SAM" id="SignalP"/>
    </source>
</evidence>
<reference evidence="3 4" key="1">
    <citation type="submission" date="2016-10" db="EMBL/GenBank/DDBJ databases">
        <authorList>
            <person name="de Groot N.N."/>
        </authorList>
    </citation>
    <scope>NUCLEOTIDE SEQUENCE [LARGE SCALE GENOMIC DNA]</scope>
    <source>
        <strain evidence="3 4">DSM 15893</strain>
    </source>
</reference>
<dbReference type="GeneID" id="35871991"/>
<sequence>MCNHAALDRLVFRCVSVGASVLVLAISTPAFTSEEMEINEVVEVENVSESNPMTAIEIIIGKRIPETVKKGDRPPHVYRPRTPIFHHHHPENTSVEPEIRKHLLVDHPELNNNQGRKVRTPVSVNDTKVESDSTP</sequence>
<dbReference type="Proteomes" id="UP000182692">
    <property type="component" value="Unassembled WGS sequence"/>
</dbReference>
<gene>
    <name evidence="3" type="ORF">SAMN03084138_01356</name>
</gene>
<dbReference type="AlphaFoldDB" id="A0A1I5MR12"/>
<feature type="compositionally biased region" description="Basic and acidic residues" evidence="1">
    <location>
        <begin position="97"/>
        <end position="109"/>
    </location>
</feature>
<dbReference type="EMBL" id="FOWR01000008">
    <property type="protein sequence ID" value="SFP11979.1"/>
    <property type="molecule type" value="Genomic_DNA"/>
</dbReference>
<feature type="region of interest" description="Disordered" evidence="1">
    <location>
        <begin position="69"/>
        <end position="135"/>
    </location>
</feature>
<feature type="signal peptide" evidence="2">
    <location>
        <begin position="1"/>
        <end position="32"/>
    </location>
</feature>
<name>A0A1I5MR12_9GAMM</name>
<evidence type="ECO:0000313" key="3">
    <source>
        <dbReference type="EMBL" id="SFP11979.1"/>
    </source>
</evidence>
<organism evidence="3 4">
    <name type="scientific">Enterovibrio norvegicus DSM 15893</name>
    <dbReference type="NCBI Taxonomy" id="1121869"/>
    <lineage>
        <taxon>Bacteria</taxon>
        <taxon>Pseudomonadati</taxon>
        <taxon>Pseudomonadota</taxon>
        <taxon>Gammaproteobacteria</taxon>
        <taxon>Vibrionales</taxon>
        <taxon>Vibrionaceae</taxon>
        <taxon>Enterovibrio</taxon>
    </lineage>
</organism>
<feature type="chain" id="PRO_5010205934" evidence="2">
    <location>
        <begin position="33"/>
        <end position="135"/>
    </location>
</feature>
<keyword evidence="2" id="KW-0732">Signal</keyword>
<evidence type="ECO:0000256" key="1">
    <source>
        <dbReference type="SAM" id="MobiDB-lite"/>
    </source>
</evidence>
<evidence type="ECO:0000313" key="4">
    <source>
        <dbReference type="Proteomes" id="UP000182692"/>
    </source>
</evidence>
<dbReference type="OrthoDB" id="5918789at2"/>
<feature type="compositionally biased region" description="Basic residues" evidence="1">
    <location>
        <begin position="76"/>
        <end position="89"/>
    </location>
</feature>
<proteinExistence type="predicted"/>
<protein>
    <submittedName>
        <fullName evidence="3">Uncharacterized protein</fullName>
    </submittedName>
</protein>
<dbReference type="RefSeq" id="WP_017011602.1">
    <property type="nucleotide sequence ID" value="NZ_FOWR01000008.1"/>
</dbReference>